<accession>A0A1D3D9C4</accession>
<dbReference type="AlphaFoldDB" id="A0A1D3D9C4"/>
<keyword evidence="3" id="KW-1185">Reference proteome</keyword>
<keyword evidence="1" id="KW-1133">Transmembrane helix</keyword>
<evidence type="ECO:0000256" key="1">
    <source>
        <dbReference type="SAM" id="Phobius"/>
    </source>
</evidence>
<proteinExistence type="predicted"/>
<feature type="transmembrane region" description="Helical" evidence="1">
    <location>
        <begin position="31"/>
        <end position="54"/>
    </location>
</feature>
<protein>
    <submittedName>
        <fullName evidence="2">Carbonyl reductase 20beta-hydroxysteroid dehydrogenase related protein</fullName>
    </submittedName>
</protein>
<reference evidence="2 3" key="1">
    <citation type="journal article" date="2016" name="BMC Genomics">
        <title>Comparative genomics reveals Cyclospora cayetanensis possesses coccidia-like metabolism and invasion components but unique surface antigens.</title>
        <authorList>
            <person name="Liu S."/>
            <person name="Wang L."/>
            <person name="Zheng H."/>
            <person name="Xu Z."/>
            <person name="Roellig D.M."/>
            <person name="Li N."/>
            <person name="Frace M.A."/>
            <person name="Tang K."/>
            <person name="Arrowood M.J."/>
            <person name="Moss D.M."/>
            <person name="Zhang L."/>
            <person name="Feng Y."/>
            <person name="Xiao L."/>
        </authorList>
    </citation>
    <scope>NUCLEOTIDE SEQUENCE [LARGE SCALE GENOMIC DNA]</scope>
    <source>
        <strain evidence="2 3">CHN_HEN01</strain>
    </source>
</reference>
<dbReference type="EMBL" id="JROU02000212">
    <property type="protein sequence ID" value="OEH80003.1"/>
    <property type="molecule type" value="Genomic_DNA"/>
</dbReference>
<dbReference type="InParanoid" id="A0A1D3D9C4"/>
<gene>
    <name evidence="2" type="ORF">cyc_02404</name>
</gene>
<feature type="transmembrane region" description="Helical" evidence="1">
    <location>
        <begin position="60"/>
        <end position="79"/>
    </location>
</feature>
<evidence type="ECO:0000313" key="3">
    <source>
        <dbReference type="Proteomes" id="UP000095192"/>
    </source>
</evidence>
<evidence type="ECO:0000313" key="2">
    <source>
        <dbReference type="EMBL" id="OEH80003.1"/>
    </source>
</evidence>
<dbReference type="VEuPathDB" id="ToxoDB:cyc_02404"/>
<keyword evidence="1" id="KW-0472">Membrane</keyword>
<keyword evidence="1" id="KW-0812">Transmembrane</keyword>
<comment type="caution">
    <text evidence="2">The sequence shown here is derived from an EMBL/GenBank/DDBJ whole genome shotgun (WGS) entry which is preliminary data.</text>
</comment>
<organism evidence="2 3">
    <name type="scientific">Cyclospora cayetanensis</name>
    <dbReference type="NCBI Taxonomy" id="88456"/>
    <lineage>
        <taxon>Eukaryota</taxon>
        <taxon>Sar</taxon>
        <taxon>Alveolata</taxon>
        <taxon>Apicomplexa</taxon>
        <taxon>Conoidasida</taxon>
        <taxon>Coccidia</taxon>
        <taxon>Eucoccidiorida</taxon>
        <taxon>Eimeriorina</taxon>
        <taxon>Eimeriidae</taxon>
        <taxon>Cyclospora</taxon>
    </lineage>
</organism>
<dbReference type="Proteomes" id="UP000095192">
    <property type="component" value="Unassembled WGS sequence"/>
</dbReference>
<name>A0A1D3D9C4_9EIME</name>
<sequence length="109" mass="11890">MPSTSPPTGRELNEAVKCLARCSALQAPASIVYICDALAYFFAYATQIALFQLLGISRTLPLMLVAKANCIMLFPLWIVPKTLSRSGSMPFSEDEGWEEAVLAAFDAEQ</sequence>